<dbReference type="AlphaFoldDB" id="A0A0R2B4H3"/>
<evidence type="ECO:0000256" key="2">
    <source>
        <dbReference type="ARBA" id="ARBA00022801"/>
    </source>
</evidence>
<dbReference type="PROSITE" id="PS00572">
    <property type="entry name" value="GLYCOSYL_HYDROL_F1_1"/>
    <property type="match status" value="1"/>
</dbReference>
<dbReference type="GO" id="GO:0016052">
    <property type="term" value="P:carbohydrate catabolic process"/>
    <property type="evidence" value="ECO:0007669"/>
    <property type="project" value="TreeGrafter"/>
</dbReference>
<sequence>MEKFLWGGATAANQYEGAYDISGRGLSNVDLLPSGEKRSDVAKGILDPKDLPADSIYPAREAVGGYYHYKEDIALMAEMGFEVYRFSISWSRIFPHGDEIKTNEAGLKYYDQVIAECLKHQIEPLVTISHFDVPQGLIEKYGSWRDRRLVDFYLRYCETLFKRYRGKVRYWLTFNEINMVLHLPYLAAGITFRPNEDPLEVCYTVAHHELVASAKAVSLAHMIDPANKVGCMLAAGCIYPNTPDPKDSWQVVEEERKSYFFTDVQVRGYYPGYAKAMFAKKQLKIPIEPGDAAILQAGVVDFISLSYYNSRVLGEATKENTAGNVFSSLKNPYLKASEWGWQIDPLGFRITLNQIYDRYQKPLFVVENGLGATDVLEDDQIKDDYRITYLRDHIDALQKSRYEDGVEIWGYTTWGCIDLISASTGELKKRYGMVYVDLDENGHGSGKRLRKKSFYWYQDWIKQQK</sequence>
<accession>A0A0R2B4H3</accession>
<evidence type="ECO:0000313" key="7">
    <source>
        <dbReference type="EMBL" id="KRM73893.1"/>
    </source>
</evidence>
<dbReference type="InterPro" id="IPR018120">
    <property type="entry name" value="Glyco_hydro_1_AS"/>
</dbReference>
<dbReference type="GO" id="GO:0008422">
    <property type="term" value="F:beta-glucosidase activity"/>
    <property type="evidence" value="ECO:0007669"/>
    <property type="project" value="TreeGrafter"/>
</dbReference>
<dbReference type="Pfam" id="PF00232">
    <property type="entry name" value="Glyco_hydro_1"/>
    <property type="match status" value="1"/>
</dbReference>
<evidence type="ECO:0000256" key="1">
    <source>
        <dbReference type="ARBA" id="ARBA00010838"/>
    </source>
</evidence>
<dbReference type="InterPro" id="IPR017853">
    <property type="entry name" value="GH"/>
</dbReference>
<dbReference type="SUPFAM" id="SSF51445">
    <property type="entry name" value="(Trans)glycosidases"/>
    <property type="match status" value="1"/>
</dbReference>
<dbReference type="InterPro" id="IPR033132">
    <property type="entry name" value="GH_1_N_CS"/>
</dbReference>
<dbReference type="Gene3D" id="3.20.20.80">
    <property type="entry name" value="Glycosidases"/>
    <property type="match status" value="1"/>
</dbReference>
<dbReference type="RefSeq" id="WP_056959314.1">
    <property type="nucleotide sequence ID" value="NZ_AYYN01000128.1"/>
</dbReference>
<organism evidence="7 8">
    <name type="scientific">Ligilactobacillus murinus DSM 20452 = NBRC 14221</name>
    <dbReference type="NCBI Taxonomy" id="1423772"/>
    <lineage>
        <taxon>Bacteria</taxon>
        <taxon>Bacillati</taxon>
        <taxon>Bacillota</taxon>
        <taxon>Bacilli</taxon>
        <taxon>Lactobacillales</taxon>
        <taxon>Lactobacillaceae</taxon>
        <taxon>Ligilactobacillus</taxon>
    </lineage>
</organism>
<name>A0A0R2B4H3_9LACO</name>
<dbReference type="NCBIfam" id="NF007158">
    <property type="entry name" value="PRK09593.1"/>
    <property type="match status" value="1"/>
</dbReference>
<evidence type="ECO:0000256" key="3">
    <source>
        <dbReference type="ARBA" id="ARBA00023295"/>
    </source>
</evidence>
<evidence type="ECO:0000256" key="5">
    <source>
        <dbReference type="RuleBase" id="RU003690"/>
    </source>
</evidence>
<dbReference type="PANTHER" id="PTHR10353:SF296">
    <property type="entry name" value="6-PHOSPHO-BETA-GLUCOSIDASE"/>
    <property type="match status" value="1"/>
</dbReference>
<keyword evidence="2 6" id="KW-0378">Hydrolase</keyword>
<dbReference type="PRINTS" id="PR00131">
    <property type="entry name" value="GLHYDRLASE1"/>
</dbReference>
<dbReference type="NCBIfam" id="NF007356">
    <property type="entry name" value="PRK09852.1"/>
    <property type="match status" value="1"/>
</dbReference>
<evidence type="ECO:0000313" key="8">
    <source>
        <dbReference type="Proteomes" id="UP000051612"/>
    </source>
</evidence>
<evidence type="ECO:0000256" key="6">
    <source>
        <dbReference type="RuleBase" id="RU004468"/>
    </source>
</evidence>
<dbReference type="FunFam" id="3.20.20.80:FF:000004">
    <property type="entry name" value="Beta-glucosidase 6-phospho-beta-glucosidase"/>
    <property type="match status" value="1"/>
</dbReference>
<dbReference type="PROSITE" id="PS00653">
    <property type="entry name" value="GLYCOSYL_HYDROL_F1_2"/>
    <property type="match status" value="1"/>
</dbReference>
<dbReference type="Proteomes" id="UP000051612">
    <property type="component" value="Unassembled WGS sequence"/>
</dbReference>
<protein>
    <submittedName>
        <fullName evidence="7">6-phospho-beta-glucosidase AscB</fullName>
    </submittedName>
</protein>
<keyword evidence="3 6" id="KW-0326">Glycosidase</keyword>
<proteinExistence type="inferred from homology"/>
<dbReference type="PATRIC" id="fig|1423772.3.peg.690"/>
<dbReference type="GO" id="GO:0005829">
    <property type="term" value="C:cytosol"/>
    <property type="evidence" value="ECO:0007669"/>
    <property type="project" value="TreeGrafter"/>
</dbReference>
<dbReference type="EMBL" id="AYYN01000128">
    <property type="protein sequence ID" value="KRM73893.1"/>
    <property type="molecule type" value="Genomic_DNA"/>
</dbReference>
<feature type="active site" description="Nucleophile" evidence="4">
    <location>
        <position position="367"/>
    </location>
</feature>
<comment type="similarity">
    <text evidence="1 5">Belongs to the glycosyl hydrolase 1 family.</text>
</comment>
<evidence type="ECO:0000256" key="4">
    <source>
        <dbReference type="PROSITE-ProRule" id="PRU10055"/>
    </source>
</evidence>
<comment type="caution">
    <text evidence="7">The sequence shown here is derived from an EMBL/GenBank/DDBJ whole genome shotgun (WGS) entry which is preliminary data.</text>
</comment>
<dbReference type="InterPro" id="IPR001360">
    <property type="entry name" value="Glyco_hydro_1"/>
</dbReference>
<dbReference type="PANTHER" id="PTHR10353">
    <property type="entry name" value="GLYCOSYL HYDROLASE"/>
    <property type="match status" value="1"/>
</dbReference>
<gene>
    <name evidence="7" type="ORF">FC48_GL000628</name>
</gene>
<reference evidence="7 8" key="1">
    <citation type="journal article" date="2015" name="Genome Announc.">
        <title>Expanding the biotechnology potential of lactobacilli through comparative genomics of 213 strains and associated genera.</title>
        <authorList>
            <person name="Sun Z."/>
            <person name="Harris H.M."/>
            <person name="McCann A."/>
            <person name="Guo C."/>
            <person name="Argimon S."/>
            <person name="Zhang W."/>
            <person name="Yang X."/>
            <person name="Jeffery I.B."/>
            <person name="Cooney J.C."/>
            <person name="Kagawa T.F."/>
            <person name="Liu W."/>
            <person name="Song Y."/>
            <person name="Salvetti E."/>
            <person name="Wrobel A."/>
            <person name="Rasinkangas P."/>
            <person name="Parkhill J."/>
            <person name="Rea M.C."/>
            <person name="O'Sullivan O."/>
            <person name="Ritari J."/>
            <person name="Douillard F.P."/>
            <person name="Paul Ross R."/>
            <person name="Yang R."/>
            <person name="Briner A.E."/>
            <person name="Felis G.E."/>
            <person name="de Vos W.M."/>
            <person name="Barrangou R."/>
            <person name="Klaenhammer T.R."/>
            <person name="Caufield P.W."/>
            <person name="Cui Y."/>
            <person name="Zhang H."/>
            <person name="O'Toole P.W."/>
        </authorList>
    </citation>
    <scope>NUCLEOTIDE SEQUENCE [LARGE SCALE GENOMIC DNA]</scope>
    <source>
        <strain evidence="7 8">DSM 20452</strain>
    </source>
</reference>